<gene>
    <name evidence="2" type="ORF">ACFPRA_03225</name>
</gene>
<keyword evidence="1" id="KW-0472">Membrane</keyword>
<reference evidence="3" key="1">
    <citation type="journal article" date="2019" name="Int. J. Syst. Evol. Microbiol.">
        <title>The Global Catalogue of Microorganisms (GCM) 10K type strain sequencing project: providing services to taxonomists for standard genome sequencing and annotation.</title>
        <authorList>
            <consortium name="The Broad Institute Genomics Platform"/>
            <consortium name="The Broad Institute Genome Sequencing Center for Infectious Disease"/>
            <person name="Wu L."/>
            <person name="Ma J."/>
        </authorList>
    </citation>
    <scope>NUCLEOTIDE SEQUENCE [LARGE SCALE GENOMIC DNA]</scope>
    <source>
        <strain evidence="3">CGMCC 4.1434</strain>
    </source>
</reference>
<evidence type="ECO:0000313" key="3">
    <source>
        <dbReference type="Proteomes" id="UP001596109"/>
    </source>
</evidence>
<comment type="caution">
    <text evidence="2">The sequence shown here is derived from an EMBL/GenBank/DDBJ whole genome shotgun (WGS) entry which is preliminary data.</text>
</comment>
<keyword evidence="1" id="KW-0812">Transmembrane</keyword>
<dbReference type="RefSeq" id="WP_381430698.1">
    <property type="nucleotide sequence ID" value="NZ_JBHSNO010000002.1"/>
</dbReference>
<proteinExistence type="predicted"/>
<dbReference type="EMBL" id="JBHSNO010000002">
    <property type="protein sequence ID" value="MFC5587919.1"/>
    <property type="molecule type" value="Genomic_DNA"/>
</dbReference>
<keyword evidence="1" id="KW-1133">Transmembrane helix</keyword>
<organism evidence="2 3">
    <name type="scientific">Sporosarcina soli</name>
    <dbReference type="NCBI Taxonomy" id="334736"/>
    <lineage>
        <taxon>Bacteria</taxon>
        <taxon>Bacillati</taxon>
        <taxon>Bacillota</taxon>
        <taxon>Bacilli</taxon>
        <taxon>Bacillales</taxon>
        <taxon>Caryophanaceae</taxon>
        <taxon>Sporosarcina</taxon>
    </lineage>
</organism>
<evidence type="ECO:0000256" key="1">
    <source>
        <dbReference type="SAM" id="Phobius"/>
    </source>
</evidence>
<evidence type="ECO:0000313" key="2">
    <source>
        <dbReference type="EMBL" id="MFC5587919.1"/>
    </source>
</evidence>
<accession>A0ABW0TGB3</accession>
<feature type="transmembrane region" description="Helical" evidence="1">
    <location>
        <begin position="49"/>
        <end position="66"/>
    </location>
</feature>
<name>A0ABW0TGB3_9BACL</name>
<sequence length="67" mass="7537">MTQKNTIQENLDSQDDFIRNLYTDLDSRIQDFEKGSARIEKMKLGDAKGTLFIVSAIVVYLVVVIAG</sequence>
<protein>
    <submittedName>
        <fullName evidence="2">Uncharacterized protein</fullName>
    </submittedName>
</protein>
<dbReference type="Proteomes" id="UP001596109">
    <property type="component" value="Unassembled WGS sequence"/>
</dbReference>
<keyword evidence="3" id="KW-1185">Reference proteome</keyword>